<dbReference type="EMBL" id="MU853388">
    <property type="protein sequence ID" value="KAK4107002.1"/>
    <property type="molecule type" value="Genomic_DNA"/>
</dbReference>
<accession>A0AAN6QGW5</accession>
<keyword evidence="2" id="KW-1185">Reference proteome</keyword>
<dbReference type="AlphaFoldDB" id="A0AAN6QGW5"/>
<protein>
    <submittedName>
        <fullName evidence="1">Uncharacterized protein</fullName>
    </submittedName>
</protein>
<evidence type="ECO:0000313" key="2">
    <source>
        <dbReference type="Proteomes" id="UP001302812"/>
    </source>
</evidence>
<sequence length="131" mass="14644">MPLHIHAAIGREITVVDRMDLHLWTREGKLLVKPIPRFLDPAVSRETSGVPTTLPLLEDLSRETPVNARARPGCGPSALSAHRAPSFRINIIHYFTRLPPFEPYLCGRHSYGSLFRDNLTSMAAATTSLWC</sequence>
<organism evidence="1 2">
    <name type="scientific">Canariomyces notabilis</name>
    <dbReference type="NCBI Taxonomy" id="2074819"/>
    <lineage>
        <taxon>Eukaryota</taxon>
        <taxon>Fungi</taxon>
        <taxon>Dikarya</taxon>
        <taxon>Ascomycota</taxon>
        <taxon>Pezizomycotina</taxon>
        <taxon>Sordariomycetes</taxon>
        <taxon>Sordariomycetidae</taxon>
        <taxon>Sordariales</taxon>
        <taxon>Chaetomiaceae</taxon>
        <taxon>Canariomyces</taxon>
    </lineage>
</organism>
<dbReference type="Proteomes" id="UP001302812">
    <property type="component" value="Unassembled WGS sequence"/>
</dbReference>
<reference evidence="1" key="1">
    <citation type="journal article" date="2023" name="Mol. Phylogenet. Evol.">
        <title>Genome-scale phylogeny and comparative genomics of the fungal order Sordariales.</title>
        <authorList>
            <person name="Hensen N."/>
            <person name="Bonometti L."/>
            <person name="Westerberg I."/>
            <person name="Brannstrom I.O."/>
            <person name="Guillou S."/>
            <person name="Cros-Aarteil S."/>
            <person name="Calhoun S."/>
            <person name="Haridas S."/>
            <person name="Kuo A."/>
            <person name="Mondo S."/>
            <person name="Pangilinan J."/>
            <person name="Riley R."/>
            <person name="LaButti K."/>
            <person name="Andreopoulos B."/>
            <person name="Lipzen A."/>
            <person name="Chen C."/>
            <person name="Yan M."/>
            <person name="Daum C."/>
            <person name="Ng V."/>
            <person name="Clum A."/>
            <person name="Steindorff A."/>
            <person name="Ohm R.A."/>
            <person name="Martin F."/>
            <person name="Silar P."/>
            <person name="Natvig D.O."/>
            <person name="Lalanne C."/>
            <person name="Gautier V."/>
            <person name="Ament-Velasquez S.L."/>
            <person name="Kruys A."/>
            <person name="Hutchinson M.I."/>
            <person name="Powell A.J."/>
            <person name="Barry K."/>
            <person name="Miller A.N."/>
            <person name="Grigoriev I.V."/>
            <person name="Debuchy R."/>
            <person name="Gladieux P."/>
            <person name="Hiltunen Thoren M."/>
            <person name="Johannesson H."/>
        </authorList>
    </citation>
    <scope>NUCLEOTIDE SEQUENCE</scope>
    <source>
        <strain evidence="1">CBS 508.74</strain>
    </source>
</reference>
<dbReference type="RefSeq" id="XP_064664572.1">
    <property type="nucleotide sequence ID" value="XM_064818320.1"/>
</dbReference>
<comment type="caution">
    <text evidence="1">The sequence shown here is derived from an EMBL/GenBank/DDBJ whole genome shotgun (WGS) entry which is preliminary data.</text>
</comment>
<gene>
    <name evidence="1" type="ORF">N656DRAFT_803045</name>
</gene>
<dbReference type="InterPro" id="IPR046536">
    <property type="entry name" value="DUF6601"/>
</dbReference>
<name>A0AAN6QGW5_9PEZI</name>
<reference evidence="1" key="2">
    <citation type="submission" date="2023-05" db="EMBL/GenBank/DDBJ databases">
        <authorList>
            <consortium name="Lawrence Berkeley National Laboratory"/>
            <person name="Steindorff A."/>
            <person name="Hensen N."/>
            <person name="Bonometti L."/>
            <person name="Westerberg I."/>
            <person name="Brannstrom I.O."/>
            <person name="Guillou S."/>
            <person name="Cros-Aarteil S."/>
            <person name="Calhoun S."/>
            <person name="Haridas S."/>
            <person name="Kuo A."/>
            <person name="Mondo S."/>
            <person name="Pangilinan J."/>
            <person name="Riley R."/>
            <person name="Labutti K."/>
            <person name="Andreopoulos B."/>
            <person name="Lipzen A."/>
            <person name="Chen C."/>
            <person name="Yanf M."/>
            <person name="Daum C."/>
            <person name="Ng V."/>
            <person name="Clum A."/>
            <person name="Ohm R."/>
            <person name="Martin F."/>
            <person name="Silar P."/>
            <person name="Natvig D."/>
            <person name="Lalanne C."/>
            <person name="Gautier V."/>
            <person name="Ament-Velasquez S.L."/>
            <person name="Kruys A."/>
            <person name="Hutchinson M.I."/>
            <person name="Powell A.J."/>
            <person name="Barry K."/>
            <person name="Miller A.N."/>
            <person name="Grigoriev I.V."/>
            <person name="Debuchy R."/>
            <person name="Gladieux P."/>
            <person name="Thoren M.H."/>
            <person name="Johannesson H."/>
        </authorList>
    </citation>
    <scope>NUCLEOTIDE SEQUENCE</scope>
    <source>
        <strain evidence="1">CBS 508.74</strain>
    </source>
</reference>
<proteinExistence type="predicted"/>
<dbReference type="Pfam" id="PF20246">
    <property type="entry name" value="DUF6601"/>
    <property type="match status" value="1"/>
</dbReference>
<dbReference type="GeneID" id="89942445"/>
<evidence type="ECO:0000313" key="1">
    <source>
        <dbReference type="EMBL" id="KAK4107002.1"/>
    </source>
</evidence>